<evidence type="ECO:0000313" key="6">
    <source>
        <dbReference type="Proteomes" id="UP000298213"/>
    </source>
</evidence>
<evidence type="ECO:0000256" key="3">
    <source>
        <dbReference type="HAMAP-Rule" id="MF_01217"/>
    </source>
</evidence>
<protein>
    <recommendedName>
        <fullName evidence="3">Acyl carrier protein</fullName>
        <shortName evidence="3">ACP</shortName>
    </recommendedName>
</protein>
<dbReference type="InterPro" id="IPR036736">
    <property type="entry name" value="ACP-like_sf"/>
</dbReference>
<comment type="caution">
    <text evidence="5">The sequence shown here is derived from an EMBL/GenBank/DDBJ whole genome shotgun (WGS) entry which is preliminary data.</text>
</comment>
<feature type="modified residue" description="O-(pantetheine 4'-phosphoryl)serine" evidence="3">
    <location>
        <position position="35"/>
    </location>
</feature>
<dbReference type="GO" id="GO:0005737">
    <property type="term" value="C:cytoplasm"/>
    <property type="evidence" value="ECO:0007669"/>
    <property type="project" value="UniProtKB-SubCell"/>
</dbReference>
<evidence type="ECO:0000256" key="2">
    <source>
        <dbReference type="ARBA" id="ARBA00022553"/>
    </source>
</evidence>
<evidence type="ECO:0000313" key="5">
    <source>
        <dbReference type="EMBL" id="TFI59666.1"/>
    </source>
</evidence>
<dbReference type="HAMAP" id="MF_01217">
    <property type="entry name" value="Acyl_carrier"/>
    <property type="match status" value="1"/>
</dbReference>
<gene>
    <name evidence="3" type="primary">acpP</name>
    <name evidence="5" type="ORF">E2493_03350</name>
</gene>
<dbReference type="RefSeq" id="WP_135083718.1">
    <property type="nucleotide sequence ID" value="NZ_SPDV01000004.1"/>
</dbReference>
<dbReference type="OrthoDB" id="9804551at2"/>
<keyword evidence="1 3" id="KW-0596">Phosphopantetheine</keyword>
<proteinExistence type="inferred from homology"/>
<dbReference type="InterPro" id="IPR003231">
    <property type="entry name" value="ACP"/>
</dbReference>
<comment type="function">
    <text evidence="3">Carrier of the growing fatty acid chain in fatty acid biosynthesis.</text>
</comment>
<dbReference type="EMBL" id="SPDV01000004">
    <property type="protein sequence ID" value="TFI59666.1"/>
    <property type="molecule type" value="Genomic_DNA"/>
</dbReference>
<keyword evidence="3" id="KW-0963">Cytoplasm</keyword>
<accession>A0A4Y8ZYI7</accession>
<comment type="subcellular location">
    <subcellularLocation>
        <location evidence="3">Cytoplasm</location>
    </subcellularLocation>
</comment>
<reference evidence="5 6" key="1">
    <citation type="submission" date="2019-03" db="EMBL/GenBank/DDBJ databases">
        <title>Genome sequence of Sphingomonas sp. 17J27-24.</title>
        <authorList>
            <person name="Kim M."/>
            <person name="Maeng S."/>
            <person name="Sathiyaraj S."/>
        </authorList>
    </citation>
    <scope>NUCLEOTIDE SEQUENCE [LARGE SCALE GENOMIC DNA]</scope>
    <source>
        <strain evidence="5 6">17J27-24</strain>
    </source>
</reference>
<dbReference type="PROSITE" id="PS50075">
    <property type="entry name" value="CARRIER"/>
    <property type="match status" value="1"/>
</dbReference>
<keyword evidence="3" id="KW-0444">Lipid biosynthesis</keyword>
<evidence type="ECO:0000256" key="1">
    <source>
        <dbReference type="ARBA" id="ARBA00022450"/>
    </source>
</evidence>
<dbReference type="GO" id="GO:0000036">
    <property type="term" value="F:acyl carrier activity"/>
    <property type="evidence" value="ECO:0007669"/>
    <property type="project" value="UniProtKB-UniRule"/>
</dbReference>
<dbReference type="Proteomes" id="UP000298213">
    <property type="component" value="Unassembled WGS sequence"/>
</dbReference>
<dbReference type="AlphaFoldDB" id="A0A4Y8ZYI7"/>
<keyword evidence="6" id="KW-1185">Reference proteome</keyword>
<dbReference type="InterPro" id="IPR009081">
    <property type="entry name" value="PP-bd_ACP"/>
</dbReference>
<dbReference type="SUPFAM" id="SSF47336">
    <property type="entry name" value="ACP-like"/>
    <property type="match status" value="1"/>
</dbReference>
<keyword evidence="3" id="KW-0275">Fatty acid biosynthesis</keyword>
<feature type="domain" description="Carrier" evidence="4">
    <location>
        <begin position="1"/>
        <end position="75"/>
    </location>
</feature>
<dbReference type="Gene3D" id="1.10.1200.10">
    <property type="entry name" value="ACP-like"/>
    <property type="match status" value="1"/>
</dbReference>
<dbReference type="UniPathway" id="UPA00094"/>
<dbReference type="Pfam" id="PF00550">
    <property type="entry name" value="PP-binding"/>
    <property type="match status" value="1"/>
</dbReference>
<comment type="pathway">
    <text evidence="3">Lipid metabolism; fatty acid biosynthesis.</text>
</comment>
<evidence type="ECO:0000259" key="4">
    <source>
        <dbReference type="PROSITE" id="PS50075"/>
    </source>
</evidence>
<comment type="PTM">
    <text evidence="3">4'-phosphopantetheine is transferred from CoA to a specific serine of apo-ACP by AcpS. This modification is essential for activity because fatty acids are bound in thioester linkage to the sulfhydryl of the prosthetic group.</text>
</comment>
<name>A0A4Y8ZYI7_9SPHN</name>
<comment type="similarity">
    <text evidence="3">Belongs to the acyl carrier protein (ACP) family.</text>
</comment>
<sequence>MDRESIRKLIADHLGVAPSRAGDAASFRDDLGADSLDLIELPMLLEHHLGIVIADEESECCATVGEALRLVRDKLAPGPLAAAISV</sequence>
<organism evidence="5 6">
    <name type="scientific">Sphingomonas parva</name>
    <dbReference type="NCBI Taxonomy" id="2555898"/>
    <lineage>
        <taxon>Bacteria</taxon>
        <taxon>Pseudomonadati</taxon>
        <taxon>Pseudomonadota</taxon>
        <taxon>Alphaproteobacteria</taxon>
        <taxon>Sphingomonadales</taxon>
        <taxon>Sphingomonadaceae</taxon>
        <taxon>Sphingomonas</taxon>
    </lineage>
</organism>
<keyword evidence="3" id="KW-0443">Lipid metabolism</keyword>
<keyword evidence="3" id="KW-0276">Fatty acid metabolism</keyword>
<keyword evidence="2 3" id="KW-0597">Phosphoprotein</keyword>